<gene>
    <name evidence="2" type="ORF">KYK27_08655</name>
</gene>
<dbReference type="InterPro" id="IPR013216">
    <property type="entry name" value="Methyltransf_11"/>
</dbReference>
<sequence>MVSKTTTLKTVAKELAPDYSLKWLHKLGIYKKYIPKIRKVNLGDLDRTTPFSTEFGYDRGGPIDRYYIENFLELERKRIKDRVLEIGDNEYTLRFGGESVTQSDILHVDSSNPNAAFIGDISNAPDIPDNLFDCIILTQTLHLIYDVQGALRTCHRILKPGGTLILTVPGITPIDHGQWKDIWYWSFTVKSMQKLLQDTFSGDIAVNSYGNVLAATSFLYGLGLPEIPKEKLIPNDPHYQVIISVRATKKDVS</sequence>
<dbReference type="SUPFAM" id="SSF53335">
    <property type="entry name" value="S-adenosyl-L-methionine-dependent methyltransferases"/>
    <property type="match status" value="1"/>
</dbReference>
<name>A0ABS6XB74_9BACT</name>
<dbReference type="Pfam" id="PF08241">
    <property type="entry name" value="Methyltransf_11"/>
    <property type="match status" value="1"/>
</dbReference>
<comment type="caution">
    <text evidence="2">The sequence shown here is derived from an EMBL/GenBank/DDBJ whole genome shotgun (WGS) entry which is preliminary data.</text>
</comment>
<feature type="domain" description="Methyltransferase type 11" evidence="1">
    <location>
        <begin position="117"/>
        <end position="166"/>
    </location>
</feature>
<keyword evidence="2" id="KW-0808">Transferase</keyword>
<dbReference type="Gene3D" id="3.40.50.150">
    <property type="entry name" value="Vaccinia Virus protein VP39"/>
    <property type="match status" value="1"/>
</dbReference>
<dbReference type="CDD" id="cd02440">
    <property type="entry name" value="AdoMet_MTases"/>
    <property type="match status" value="1"/>
</dbReference>
<dbReference type="GO" id="GO:0032259">
    <property type="term" value="P:methylation"/>
    <property type="evidence" value="ECO:0007669"/>
    <property type="project" value="UniProtKB-KW"/>
</dbReference>
<dbReference type="InterPro" id="IPR029063">
    <property type="entry name" value="SAM-dependent_MTases_sf"/>
</dbReference>
<protein>
    <submittedName>
        <fullName evidence="2">Class I SAM-dependent methyltransferase</fullName>
    </submittedName>
</protein>
<evidence type="ECO:0000313" key="3">
    <source>
        <dbReference type="Proteomes" id="UP000774935"/>
    </source>
</evidence>
<proteinExistence type="predicted"/>
<evidence type="ECO:0000313" key="2">
    <source>
        <dbReference type="EMBL" id="MBW3365111.1"/>
    </source>
</evidence>
<dbReference type="Proteomes" id="UP000774935">
    <property type="component" value="Unassembled WGS sequence"/>
</dbReference>
<keyword evidence="3" id="KW-1185">Reference proteome</keyword>
<organism evidence="2 3">
    <name type="scientific">Pontibacter populi</name>
    <dbReference type="NCBI Taxonomy" id="890055"/>
    <lineage>
        <taxon>Bacteria</taxon>
        <taxon>Pseudomonadati</taxon>
        <taxon>Bacteroidota</taxon>
        <taxon>Cytophagia</taxon>
        <taxon>Cytophagales</taxon>
        <taxon>Hymenobacteraceae</taxon>
        <taxon>Pontibacter</taxon>
    </lineage>
</organism>
<reference evidence="2 3" key="1">
    <citation type="submission" date="2021-07" db="EMBL/GenBank/DDBJ databases">
        <authorList>
            <person name="Kim M.K."/>
        </authorList>
    </citation>
    <scope>NUCLEOTIDE SEQUENCE [LARGE SCALE GENOMIC DNA]</scope>
    <source>
        <strain evidence="2 3">HLY7-15</strain>
    </source>
</reference>
<dbReference type="EMBL" id="JAHWXQ010000002">
    <property type="protein sequence ID" value="MBW3365111.1"/>
    <property type="molecule type" value="Genomic_DNA"/>
</dbReference>
<evidence type="ECO:0000259" key="1">
    <source>
        <dbReference type="Pfam" id="PF08241"/>
    </source>
</evidence>
<dbReference type="GO" id="GO:0008168">
    <property type="term" value="F:methyltransferase activity"/>
    <property type="evidence" value="ECO:0007669"/>
    <property type="project" value="UniProtKB-KW"/>
</dbReference>
<keyword evidence="2" id="KW-0489">Methyltransferase</keyword>
<accession>A0ABS6XB74</accession>